<reference evidence="1" key="2">
    <citation type="submission" date="2020-11" db="EMBL/GenBank/DDBJ databases">
        <authorList>
            <person name="McCartney M.A."/>
            <person name="Auch B."/>
            <person name="Kono T."/>
            <person name="Mallez S."/>
            <person name="Becker A."/>
            <person name="Gohl D.M."/>
            <person name="Silverstein K.A.T."/>
            <person name="Koren S."/>
            <person name="Bechman K.B."/>
            <person name="Herman A."/>
            <person name="Abrahante J.E."/>
            <person name="Garbe J."/>
        </authorList>
    </citation>
    <scope>NUCLEOTIDE SEQUENCE</scope>
    <source>
        <strain evidence="1">Duluth1</strain>
        <tissue evidence="1">Whole animal</tissue>
    </source>
</reference>
<comment type="caution">
    <text evidence="1">The sequence shown here is derived from an EMBL/GenBank/DDBJ whole genome shotgun (WGS) entry which is preliminary data.</text>
</comment>
<accession>A0A9D4H611</accession>
<protein>
    <submittedName>
        <fullName evidence="1">Uncharacterized protein</fullName>
    </submittedName>
</protein>
<organism evidence="1 2">
    <name type="scientific">Dreissena polymorpha</name>
    <name type="common">Zebra mussel</name>
    <name type="synonym">Mytilus polymorpha</name>
    <dbReference type="NCBI Taxonomy" id="45954"/>
    <lineage>
        <taxon>Eukaryota</taxon>
        <taxon>Metazoa</taxon>
        <taxon>Spiralia</taxon>
        <taxon>Lophotrochozoa</taxon>
        <taxon>Mollusca</taxon>
        <taxon>Bivalvia</taxon>
        <taxon>Autobranchia</taxon>
        <taxon>Heteroconchia</taxon>
        <taxon>Euheterodonta</taxon>
        <taxon>Imparidentia</taxon>
        <taxon>Neoheterodontei</taxon>
        <taxon>Myida</taxon>
        <taxon>Dreissenoidea</taxon>
        <taxon>Dreissenidae</taxon>
        <taxon>Dreissena</taxon>
    </lineage>
</organism>
<sequence length="64" mass="7648">MKCRHLISKISQSGDKAYYVFKKCLSDTNHHSLVKELEEKEKKQIFDSSRYKSLTDERLRTQKI</sequence>
<keyword evidence="2" id="KW-1185">Reference proteome</keyword>
<gene>
    <name evidence="1" type="ORF">DPMN_131217</name>
</gene>
<evidence type="ECO:0000313" key="2">
    <source>
        <dbReference type="Proteomes" id="UP000828390"/>
    </source>
</evidence>
<name>A0A9D4H611_DREPO</name>
<dbReference type="AlphaFoldDB" id="A0A9D4H611"/>
<dbReference type="Gene3D" id="1.10.533.10">
    <property type="entry name" value="Death Domain, Fas"/>
    <property type="match status" value="1"/>
</dbReference>
<evidence type="ECO:0000313" key="1">
    <source>
        <dbReference type="EMBL" id="KAH3829223.1"/>
    </source>
</evidence>
<proteinExistence type="predicted"/>
<reference evidence="1" key="1">
    <citation type="journal article" date="2019" name="bioRxiv">
        <title>The Genome of the Zebra Mussel, Dreissena polymorpha: A Resource for Invasive Species Research.</title>
        <authorList>
            <person name="McCartney M.A."/>
            <person name="Auch B."/>
            <person name="Kono T."/>
            <person name="Mallez S."/>
            <person name="Zhang Y."/>
            <person name="Obille A."/>
            <person name="Becker A."/>
            <person name="Abrahante J.E."/>
            <person name="Garbe J."/>
            <person name="Badalamenti J.P."/>
            <person name="Herman A."/>
            <person name="Mangelson H."/>
            <person name="Liachko I."/>
            <person name="Sullivan S."/>
            <person name="Sone E.D."/>
            <person name="Koren S."/>
            <person name="Silverstein K.A.T."/>
            <person name="Beckman K.B."/>
            <person name="Gohl D.M."/>
        </authorList>
    </citation>
    <scope>NUCLEOTIDE SEQUENCE</scope>
    <source>
        <strain evidence="1">Duluth1</strain>
        <tissue evidence="1">Whole animal</tissue>
    </source>
</reference>
<dbReference type="EMBL" id="JAIWYP010000005">
    <property type="protein sequence ID" value="KAH3829223.1"/>
    <property type="molecule type" value="Genomic_DNA"/>
</dbReference>
<dbReference type="Proteomes" id="UP000828390">
    <property type="component" value="Unassembled WGS sequence"/>
</dbReference>
<dbReference type="InterPro" id="IPR011029">
    <property type="entry name" value="DEATH-like_dom_sf"/>
</dbReference>